<evidence type="ECO:0000256" key="11">
    <source>
        <dbReference type="HAMAP-Rule" id="MF_00493"/>
    </source>
</evidence>
<evidence type="ECO:0000256" key="3">
    <source>
        <dbReference type="ARBA" id="ARBA00004857"/>
    </source>
</evidence>
<dbReference type="InterPro" id="IPR004732">
    <property type="entry name" value="Transaldolase_2"/>
</dbReference>
<comment type="similarity">
    <text evidence="4 11">Belongs to the transaldolase family. Type 2 subfamily.</text>
</comment>
<dbReference type="InterPro" id="IPR018225">
    <property type="entry name" value="Transaldolase_AS"/>
</dbReference>
<dbReference type="PROSITE" id="PS00958">
    <property type="entry name" value="TRANSALDOLASE_2"/>
    <property type="match status" value="1"/>
</dbReference>
<evidence type="ECO:0000256" key="2">
    <source>
        <dbReference type="ARBA" id="ARBA00004496"/>
    </source>
</evidence>
<comment type="catalytic activity">
    <reaction evidence="10 11">
        <text>D-sedoheptulose 7-phosphate + D-glyceraldehyde 3-phosphate = D-erythrose 4-phosphate + beta-D-fructose 6-phosphate</text>
        <dbReference type="Rhea" id="RHEA:17053"/>
        <dbReference type="ChEBI" id="CHEBI:16897"/>
        <dbReference type="ChEBI" id="CHEBI:57483"/>
        <dbReference type="ChEBI" id="CHEBI:57634"/>
        <dbReference type="ChEBI" id="CHEBI:59776"/>
        <dbReference type="EC" id="2.2.1.2"/>
    </reaction>
</comment>
<dbReference type="InterPro" id="IPR013785">
    <property type="entry name" value="Aldolase_TIM"/>
</dbReference>
<organism evidence="12 13">
    <name type="scientific">Geomonas limicola</name>
    <dbReference type="NCBI Taxonomy" id="2740186"/>
    <lineage>
        <taxon>Bacteria</taxon>
        <taxon>Pseudomonadati</taxon>
        <taxon>Thermodesulfobacteriota</taxon>
        <taxon>Desulfuromonadia</taxon>
        <taxon>Geobacterales</taxon>
        <taxon>Geobacteraceae</taxon>
        <taxon>Geomonas</taxon>
    </lineage>
</organism>
<dbReference type="CDD" id="cd00955">
    <property type="entry name" value="Transaldolase_like"/>
    <property type="match status" value="1"/>
</dbReference>
<dbReference type="GO" id="GO:0005975">
    <property type="term" value="P:carbohydrate metabolic process"/>
    <property type="evidence" value="ECO:0007669"/>
    <property type="project" value="InterPro"/>
</dbReference>
<evidence type="ECO:0000313" key="12">
    <source>
        <dbReference type="EMBL" id="GFO70328.1"/>
    </source>
</evidence>
<dbReference type="GO" id="GO:0004801">
    <property type="term" value="F:transaldolase activity"/>
    <property type="evidence" value="ECO:0007669"/>
    <property type="project" value="UniProtKB-UniRule"/>
</dbReference>
<keyword evidence="6 11" id="KW-0963">Cytoplasm</keyword>
<comment type="caution">
    <text evidence="12">The sequence shown here is derived from an EMBL/GenBank/DDBJ whole genome shotgun (WGS) entry which is preliminary data.</text>
</comment>
<dbReference type="GO" id="GO:0006098">
    <property type="term" value="P:pentose-phosphate shunt"/>
    <property type="evidence" value="ECO:0007669"/>
    <property type="project" value="UniProtKB-UniRule"/>
</dbReference>
<protein>
    <recommendedName>
        <fullName evidence="5 11">Transaldolase</fullName>
        <ecNumber evidence="5 11">2.2.1.2</ecNumber>
    </recommendedName>
</protein>
<evidence type="ECO:0000313" key="13">
    <source>
        <dbReference type="Proteomes" id="UP000587586"/>
    </source>
</evidence>
<dbReference type="Gene3D" id="3.20.20.70">
    <property type="entry name" value="Aldolase class I"/>
    <property type="match status" value="1"/>
</dbReference>
<evidence type="ECO:0000256" key="10">
    <source>
        <dbReference type="ARBA" id="ARBA00048810"/>
    </source>
</evidence>
<evidence type="ECO:0000256" key="4">
    <source>
        <dbReference type="ARBA" id="ARBA00008426"/>
    </source>
</evidence>
<dbReference type="SUPFAM" id="SSF51569">
    <property type="entry name" value="Aldolase"/>
    <property type="match status" value="1"/>
</dbReference>
<evidence type="ECO:0000256" key="7">
    <source>
        <dbReference type="ARBA" id="ARBA00022679"/>
    </source>
</evidence>
<dbReference type="Proteomes" id="UP000587586">
    <property type="component" value="Unassembled WGS sequence"/>
</dbReference>
<comment type="function">
    <text evidence="1 11">Transaldolase is important for the balance of metabolites in the pentose-phosphate pathway.</text>
</comment>
<sequence>MMRDNPLLRLEALGQSIWLDFLSRRMLITGELVSLIQQDGVSGVTSNPAIFEKAFSQGSEYDEAIAQLAVQGRKTGEIYEELVVDDIRMTADLLRPIYERSSGADGFVSLEVSPHLAHDSAGTILEARRLWERVDRPNLFIKVPGTWEGLPALRQLVLEGINVNVTLLFGLPRYRAVVEAYLDGLAERSARGLPLAGVTSVASFFLSRIDVMVDPLLEEIAQQGGGRGQQAGQLIGETAIACAKIARALYRDMLISDRFAALSAQGAKPQRLLWASTGTKNPSYSDVKYLEALIGPETVNTAPLETLVAYRDHGRPAPTLDLGQQEARQVLQRLTELGVDLDVVSRQLEDDGVQKFIRPFDSLMQALERKRLAALNRQG</sequence>
<dbReference type="EMBL" id="BLXZ01000009">
    <property type="protein sequence ID" value="GFO70328.1"/>
    <property type="molecule type" value="Genomic_DNA"/>
</dbReference>
<dbReference type="AlphaFoldDB" id="A0A6V8NCH9"/>
<accession>A0A6V8NCH9</accession>
<proteinExistence type="inferred from homology"/>
<reference evidence="13" key="1">
    <citation type="submission" date="2020-06" db="EMBL/GenBank/DDBJ databases">
        <title>Draft genomic sequecing of Geomonas sp. Red745.</title>
        <authorList>
            <person name="Itoh H."/>
            <person name="Xu Z.X."/>
            <person name="Ushijima N."/>
            <person name="Masuda Y."/>
            <person name="Shiratori Y."/>
            <person name="Senoo K."/>
        </authorList>
    </citation>
    <scope>NUCLEOTIDE SEQUENCE [LARGE SCALE GENOMIC DNA]</scope>
    <source>
        <strain evidence="13">Red745</strain>
    </source>
</reference>
<evidence type="ECO:0000256" key="1">
    <source>
        <dbReference type="ARBA" id="ARBA00003518"/>
    </source>
</evidence>
<dbReference type="NCBIfam" id="TIGR00876">
    <property type="entry name" value="tal_mycobact"/>
    <property type="match status" value="1"/>
</dbReference>
<dbReference type="HAMAP" id="MF_00493">
    <property type="entry name" value="Transaldolase_2"/>
    <property type="match status" value="1"/>
</dbReference>
<name>A0A6V8NCH9_9BACT</name>
<evidence type="ECO:0000256" key="5">
    <source>
        <dbReference type="ARBA" id="ARBA00013151"/>
    </source>
</evidence>
<comment type="pathway">
    <text evidence="3 11">Carbohydrate degradation; pentose phosphate pathway; D-glyceraldehyde 3-phosphate and beta-D-fructose 6-phosphate from D-ribose 5-phosphate and D-xylulose 5-phosphate (non-oxidative stage): step 2/3.</text>
</comment>
<dbReference type="InterPro" id="IPR001585">
    <property type="entry name" value="TAL/FSA"/>
</dbReference>
<dbReference type="GO" id="GO:0005737">
    <property type="term" value="C:cytoplasm"/>
    <property type="evidence" value="ECO:0007669"/>
    <property type="project" value="UniProtKB-SubCell"/>
</dbReference>
<evidence type="ECO:0000256" key="8">
    <source>
        <dbReference type="ARBA" id="ARBA00023126"/>
    </source>
</evidence>
<evidence type="ECO:0000256" key="9">
    <source>
        <dbReference type="ARBA" id="ARBA00023270"/>
    </source>
</evidence>
<dbReference type="EC" id="2.2.1.2" evidence="5 11"/>
<keyword evidence="9 11" id="KW-0704">Schiff base</keyword>
<dbReference type="PANTHER" id="PTHR10683:SF31">
    <property type="entry name" value="TRANSALDOLASE"/>
    <property type="match status" value="1"/>
</dbReference>
<dbReference type="Pfam" id="PF00923">
    <property type="entry name" value="TAL_FSA"/>
    <property type="match status" value="1"/>
</dbReference>
<evidence type="ECO:0000256" key="6">
    <source>
        <dbReference type="ARBA" id="ARBA00022490"/>
    </source>
</evidence>
<dbReference type="PROSITE" id="PS01054">
    <property type="entry name" value="TRANSALDOLASE_1"/>
    <property type="match status" value="1"/>
</dbReference>
<comment type="subcellular location">
    <subcellularLocation>
        <location evidence="2 11">Cytoplasm</location>
    </subcellularLocation>
</comment>
<gene>
    <name evidence="12" type="primary">tal_2</name>
    <name evidence="11" type="synonym">tal</name>
    <name evidence="12" type="ORF">GMLC_39070</name>
</gene>
<keyword evidence="13" id="KW-1185">Reference proteome</keyword>
<dbReference type="PANTHER" id="PTHR10683">
    <property type="entry name" value="TRANSALDOLASE"/>
    <property type="match status" value="1"/>
</dbReference>
<feature type="active site" description="Schiff-base intermediate with substrate" evidence="11">
    <location>
        <position position="142"/>
    </location>
</feature>
<keyword evidence="7 11" id="KW-0808">Transferase</keyword>
<dbReference type="RefSeq" id="WP_246329895.1">
    <property type="nucleotide sequence ID" value="NZ_BLXZ01000009.1"/>
</dbReference>
<dbReference type="NCBIfam" id="NF002881">
    <property type="entry name" value="PRK03343.1"/>
    <property type="match status" value="1"/>
</dbReference>
<dbReference type="UniPathway" id="UPA00115">
    <property type="reaction ID" value="UER00414"/>
</dbReference>
<keyword evidence="8 11" id="KW-0570">Pentose shunt</keyword>
<dbReference type="PIRSF" id="PIRSF036915">
    <property type="entry name" value="Trnald_Bac_Plnt"/>
    <property type="match status" value="1"/>
</dbReference>